<evidence type="ECO:0000313" key="15">
    <source>
        <dbReference type="Proteomes" id="UP000316095"/>
    </source>
</evidence>
<keyword evidence="4 8" id="KW-0028">Amino-acid biosynthesis</keyword>
<dbReference type="PANTHER" id="PTHR11645">
    <property type="entry name" value="PYRROLINE-5-CARBOXYLATE REDUCTASE"/>
    <property type="match status" value="1"/>
</dbReference>
<keyword evidence="5 8" id="KW-0641">Proline biosynthesis</keyword>
<comment type="function">
    <text evidence="8">Catalyzes the reduction of 1-pyrroline-5-carboxylate (PCA) to L-proline.</text>
</comment>
<dbReference type="NCBIfam" id="TIGR00112">
    <property type="entry name" value="proC"/>
    <property type="match status" value="1"/>
</dbReference>
<dbReference type="InterPro" id="IPR008927">
    <property type="entry name" value="6-PGluconate_DH-like_C_sf"/>
</dbReference>
<evidence type="ECO:0000256" key="6">
    <source>
        <dbReference type="ARBA" id="ARBA00022857"/>
    </source>
</evidence>
<name>A0A5C5XK78_9PLAN</name>
<dbReference type="SUPFAM" id="SSF48179">
    <property type="entry name" value="6-phosphogluconate dehydrogenase C-terminal domain-like"/>
    <property type="match status" value="1"/>
</dbReference>
<dbReference type="AlphaFoldDB" id="A0A5C5XK78"/>
<keyword evidence="7 8" id="KW-0560">Oxidoreductase</keyword>
<sequence length="272" mass="28214">MSITSTTIGFLGAGQMATALAGGFISSNAVSADQIFAYDHLEAARKRFSENTRANSVDSVAELIEKSQLIFLAVKPQHLPDLAKEISSLLKPEQTIISIAAGVTLSQLNLFLDGKENLIRIMPNTPCLVGEGAAGLATAAGVSEETTQLVMQLMQSVGSCEQVPEKLLDAVTGLSGSGPAYVFQFIEALSDGGVFAGLPRATATKLAAQTVLGAAKMVLDTGQHPGELKDAVTSPGGTTIAGLAALERNGFRSAAIEAVIAATKRSQELREN</sequence>
<feature type="binding site" evidence="10">
    <location>
        <begin position="11"/>
        <end position="16"/>
    </location>
    <ligand>
        <name>NADP(+)</name>
        <dbReference type="ChEBI" id="CHEBI:58349"/>
    </ligand>
</feature>
<evidence type="ECO:0000256" key="10">
    <source>
        <dbReference type="PIRSR" id="PIRSR000193-1"/>
    </source>
</evidence>
<evidence type="ECO:0000256" key="4">
    <source>
        <dbReference type="ARBA" id="ARBA00022605"/>
    </source>
</evidence>
<keyword evidence="6 8" id="KW-0521">NADP</keyword>
<comment type="similarity">
    <text evidence="2 8 11">Belongs to the pyrroline-5-carboxylate reductase family.</text>
</comment>
<evidence type="ECO:0000259" key="13">
    <source>
        <dbReference type="Pfam" id="PF14748"/>
    </source>
</evidence>
<evidence type="ECO:0000256" key="2">
    <source>
        <dbReference type="ARBA" id="ARBA00005525"/>
    </source>
</evidence>
<dbReference type="FunFam" id="1.10.3730.10:FF:000001">
    <property type="entry name" value="Pyrroline-5-carboxylate reductase"/>
    <property type="match status" value="1"/>
</dbReference>
<keyword evidence="15" id="KW-1185">Reference proteome</keyword>
<evidence type="ECO:0000256" key="9">
    <source>
        <dbReference type="NCBIfam" id="TIGR00112"/>
    </source>
</evidence>
<feature type="binding site" evidence="10">
    <location>
        <begin position="73"/>
        <end position="76"/>
    </location>
    <ligand>
        <name>NADP(+)</name>
        <dbReference type="ChEBI" id="CHEBI:58349"/>
    </ligand>
</feature>
<evidence type="ECO:0000313" key="14">
    <source>
        <dbReference type="EMBL" id="TWT62535.1"/>
    </source>
</evidence>
<dbReference type="HAMAP" id="MF_01925">
    <property type="entry name" value="P5C_reductase"/>
    <property type="match status" value="1"/>
</dbReference>
<dbReference type="PIRSF" id="PIRSF000193">
    <property type="entry name" value="Pyrrol-5-carb_rd"/>
    <property type="match status" value="1"/>
</dbReference>
<dbReference type="InterPro" id="IPR036291">
    <property type="entry name" value="NAD(P)-bd_dom_sf"/>
</dbReference>
<dbReference type="GO" id="GO:0055129">
    <property type="term" value="P:L-proline biosynthetic process"/>
    <property type="evidence" value="ECO:0007669"/>
    <property type="project" value="UniProtKB-UniRule"/>
</dbReference>
<reference evidence="14 15" key="1">
    <citation type="submission" date="2019-02" db="EMBL/GenBank/DDBJ databases">
        <title>Deep-cultivation of Planctomycetes and their phenomic and genomic characterization uncovers novel biology.</title>
        <authorList>
            <person name="Wiegand S."/>
            <person name="Jogler M."/>
            <person name="Boedeker C."/>
            <person name="Pinto D."/>
            <person name="Vollmers J."/>
            <person name="Rivas-Marin E."/>
            <person name="Kohn T."/>
            <person name="Peeters S.H."/>
            <person name="Heuer A."/>
            <person name="Rast P."/>
            <person name="Oberbeckmann S."/>
            <person name="Bunk B."/>
            <person name="Jeske O."/>
            <person name="Meyerdierks A."/>
            <person name="Storesund J.E."/>
            <person name="Kallscheuer N."/>
            <person name="Luecker S."/>
            <person name="Lage O.M."/>
            <person name="Pohl T."/>
            <person name="Merkel B.J."/>
            <person name="Hornburger P."/>
            <person name="Mueller R.-W."/>
            <person name="Bruemmer F."/>
            <person name="Labrenz M."/>
            <person name="Spormann A.M."/>
            <person name="Op Den Camp H."/>
            <person name="Overmann J."/>
            <person name="Amann R."/>
            <person name="Jetten M.S.M."/>
            <person name="Mascher T."/>
            <person name="Medema M.H."/>
            <person name="Devos D.P."/>
            <person name="Kaster A.-K."/>
            <person name="Ovreas L."/>
            <person name="Rohde M."/>
            <person name="Galperin M.Y."/>
            <person name="Jogler C."/>
        </authorList>
    </citation>
    <scope>NUCLEOTIDE SEQUENCE [LARGE SCALE GENOMIC DNA]</scope>
    <source>
        <strain evidence="14 15">Pan54</strain>
    </source>
</reference>
<dbReference type="Proteomes" id="UP000316095">
    <property type="component" value="Unassembled WGS sequence"/>
</dbReference>
<dbReference type="Pfam" id="PF03807">
    <property type="entry name" value="F420_oxidored"/>
    <property type="match status" value="1"/>
</dbReference>
<evidence type="ECO:0000256" key="8">
    <source>
        <dbReference type="HAMAP-Rule" id="MF_01925"/>
    </source>
</evidence>
<evidence type="ECO:0000256" key="5">
    <source>
        <dbReference type="ARBA" id="ARBA00022650"/>
    </source>
</evidence>
<dbReference type="InterPro" id="IPR029036">
    <property type="entry name" value="P5CR_dimer"/>
</dbReference>
<evidence type="ECO:0000256" key="3">
    <source>
        <dbReference type="ARBA" id="ARBA00022490"/>
    </source>
</evidence>
<organism evidence="14 15">
    <name type="scientific">Rubinisphaera italica</name>
    <dbReference type="NCBI Taxonomy" id="2527969"/>
    <lineage>
        <taxon>Bacteria</taxon>
        <taxon>Pseudomonadati</taxon>
        <taxon>Planctomycetota</taxon>
        <taxon>Planctomycetia</taxon>
        <taxon>Planctomycetales</taxon>
        <taxon>Planctomycetaceae</taxon>
        <taxon>Rubinisphaera</taxon>
    </lineage>
</organism>
<comment type="pathway">
    <text evidence="8 11">Amino-acid biosynthesis; L-proline biosynthesis; L-proline from L-glutamate 5-semialdehyde: step 1/1.</text>
</comment>
<dbReference type="RefSeq" id="WP_146504381.1">
    <property type="nucleotide sequence ID" value="NZ_SJPG01000001.1"/>
</dbReference>
<evidence type="ECO:0000256" key="7">
    <source>
        <dbReference type="ARBA" id="ARBA00023002"/>
    </source>
</evidence>
<dbReference type="InterPro" id="IPR028939">
    <property type="entry name" value="P5C_Rdtase_cat_N"/>
</dbReference>
<dbReference type="SUPFAM" id="SSF51735">
    <property type="entry name" value="NAD(P)-binding Rossmann-fold domains"/>
    <property type="match status" value="1"/>
</dbReference>
<dbReference type="InterPro" id="IPR000304">
    <property type="entry name" value="Pyrroline-COOH_reductase"/>
</dbReference>
<feature type="domain" description="Pyrroline-5-carboxylate reductase catalytic N-terminal" evidence="12">
    <location>
        <begin position="7"/>
        <end position="102"/>
    </location>
</feature>
<dbReference type="GO" id="GO:0005737">
    <property type="term" value="C:cytoplasm"/>
    <property type="evidence" value="ECO:0007669"/>
    <property type="project" value="UniProtKB-SubCell"/>
</dbReference>
<dbReference type="FunFam" id="3.40.50.720:FF:000190">
    <property type="entry name" value="Pyrroline-5-carboxylate reductase"/>
    <property type="match status" value="1"/>
</dbReference>
<comment type="catalytic activity">
    <reaction evidence="8 11">
        <text>L-proline + NADP(+) = (S)-1-pyrroline-5-carboxylate + NADPH + 2 H(+)</text>
        <dbReference type="Rhea" id="RHEA:14109"/>
        <dbReference type="ChEBI" id="CHEBI:15378"/>
        <dbReference type="ChEBI" id="CHEBI:17388"/>
        <dbReference type="ChEBI" id="CHEBI:57783"/>
        <dbReference type="ChEBI" id="CHEBI:58349"/>
        <dbReference type="ChEBI" id="CHEBI:60039"/>
        <dbReference type="EC" id="1.5.1.2"/>
    </reaction>
</comment>
<dbReference type="PANTHER" id="PTHR11645:SF0">
    <property type="entry name" value="PYRROLINE-5-CARBOXYLATE REDUCTASE 3"/>
    <property type="match status" value="1"/>
</dbReference>
<comment type="caution">
    <text evidence="14">The sequence shown here is derived from an EMBL/GenBank/DDBJ whole genome shotgun (WGS) entry which is preliminary data.</text>
</comment>
<feature type="domain" description="Pyrroline-5-carboxylate reductase dimerisation" evidence="13">
    <location>
        <begin position="165"/>
        <end position="269"/>
    </location>
</feature>
<dbReference type="UniPathway" id="UPA00098">
    <property type="reaction ID" value="UER00361"/>
</dbReference>
<comment type="catalytic activity">
    <reaction evidence="8">
        <text>L-proline + NAD(+) = (S)-1-pyrroline-5-carboxylate + NADH + 2 H(+)</text>
        <dbReference type="Rhea" id="RHEA:14105"/>
        <dbReference type="ChEBI" id="CHEBI:15378"/>
        <dbReference type="ChEBI" id="CHEBI:17388"/>
        <dbReference type="ChEBI" id="CHEBI:57540"/>
        <dbReference type="ChEBI" id="CHEBI:57945"/>
        <dbReference type="ChEBI" id="CHEBI:60039"/>
        <dbReference type="EC" id="1.5.1.2"/>
    </reaction>
</comment>
<proteinExistence type="inferred from homology"/>
<dbReference type="OrthoDB" id="9805754at2"/>
<dbReference type="PROSITE" id="PS00521">
    <property type="entry name" value="P5CR"/>
    <property type="match status" value="1"/>
</dbReference>
<dbReference type="Gene3D" id="3.40.50.720">
    <property type="entry name" value="NAD(P)-binding Rossmann-like Domain"/>
    <property type="match status" value="1"/>
</dbReference>
<accession>A0A5C5XK78</accession>
<dbReference type="GO" id="GO:0004735">
    <property type="term" value="F:pyrroline-5-carboxylate reductase activity"/>
    <property type="evidence" value="ECO:0007669"/>
    <property type="project" value="UniProtKB-UniRule"/>
</dbReference>
<evidence type="ECO:0000256" key="1">
    <source>
        <dbReference type="ARBA" id="ARBA00004496"/>
    </source>
</evidence>
<evidence type="ECO:0000256" key="11">
    <source>
        <dbReference type="RuleBase" id="RU003903"/>
    </source>
</evidence>
<comment type="subcellular location">
    <subcellularLocation>
        <location evidence="1 8">Cytoplasm</location>
    </subcellularLocation>
</comment>
<dbReference type="EC" id="1.5.1.2" evidence="8 9"/>
<protein>
    <recommendedName>
        <fullName evidence="8 9">Pyrroline-5-carboxylate reductase</fullName>
        <shortName evidence="8">P5C reductase</shortName>
        <shortName evidence="8">P5CR</shortName>
        <ecNumber evidence="8 9">1.5.1.2</ecNumber>
    </recommendedName>
    <alternativeName>
        <fullName evidence="8">PCA reductase</fullName>
    </alternativeName>
</protein>
<dbReference type="InterPro" id="IPR053790">
    <property type="entry name" value="P5CR-like_CS"/>
</dbReference>
<dbReference type="Gene3D" id="1.10.3730.10">
    <property type="entry name" value="ProC C-terminal domain-like"/>
    <property type="match status" value="1"/>
</dbReference>
<keyword evidence="3 8" id="KW-0963">Cytoplasm</keyword>
<gene>
    <name evidence="8 14" type="primary">proC</name>
    <name evidence="14" type="ORF">Pan54_32770</name>
</gene>
<dbReference type="Pfam" id="PF14748">
    <property type="entry name" value="P5CR_dimer"/>
    <property type="match status" value="1"/>
</dbReference>
<evidence type="ECO:0000259" key="12">
    <source>
        <dbReference type="Pfam" id="PF03807"/>
    </source>
</evidence>
<dbReference type="EMBL" id="SJPG01000001">
    <property type="protein sequence ID" value="TWT62535.1"/>
    <property type="molecule type" value="Genomic_DNA"/>
</dbReference>